<dbReference type="SMART" id="SM00400">
    <property type="entry name" value="ZnF_CHCC"/>
    <property type="match status" value="1"/>
</dbReference>
<keyword evidence="7 12" id="KW-0863">Zinc-finger</keyword>
<dbReference type="GO" id="GO:0005737">
    <property type="term" value="C:cytoplasm"/>
    <property type="evidence" value="ECO:0007669"/>
    <property type="project" value="TreeGrafter"/>
</dbReference>
<feature type="region of interest" description="Disordered" evidence="13">
    <location>
        <begin position="480"/>
        <end position="512"/>
    </location>
</feature>
<name>A0A2L0EXV3_SORCE</name>
<dbReference type="NCBIfam" id="TIGR01391">
    <property type="entry name" value="dnaG"/>
    <property type="match status" value="1"/>
</dbReference>
<dbReference type="HAMAP" id="MF_00974">
    <property type="entry name" value="DNA_primase_DnaG"/>
    <property type="match status" value="1"/>
</dbReference>
<dbReference type="InterPro" id="IPR002694">
    <property type="entry name" value="Znf_CHC2"/>
</dbReference>
<comment type="catalytic activity">
    <reaction evidence="12">
        <text>ssDNA + n NTP = ssDNA/pppN(pN)n-1 hybrid + (n-1) diphosphate.</text>
        <dbReference type="EC" id="2.7.7.101"/>
    </reaction>
</comment>
<dbReference type="SUPFAM" id="SSF57783">
    <property type="entry name" value="Zinc beta-ribbon"/>
    <property type="match status" value="1"/>
</dbReference>
<keyword evidence="8 12" id="KW-0862">Zinc</keyword>
<feature type="domain" description="Toprim" evidence="14">
    <location>
        <begin position="298"/>
        <end position="379"/>
    </location>
</feature>
<dbReference type="InterPro" id="IPR036977">
    <property type="entry name" value="DNA_primase_Znf_CHC2"/>
</dbReference>
<evidence type="ECO:0000256" key="7">
    <source>
        <dbReference type="ARBA" id="ARBA00022771"/>
    </source>
</evidence>
<evidence type="ECO:0000256" key="10">
    <source>
        <dbReference type="ARBA" id="ARBA00023125"/>
    </source>
</evidence>
<keyword evidence="9" id="KW-0460">Magnesium</keyword>
<dbReference type="Pfam" id="PF01807">
    <property type="entry name" value="Zn_ribbon_DnaG"/>
    <property type="match status" value="1"/>
</dbReference>
<protein>
    <recommendedName>
        <fullName evidence="12">DNA primase</fullName>
        <ecNumber evidence="12">2.7.7.101</ecNumber>
    </recommendedName>
</protein>
<keyword evidence="6 12" id="KW-0479">Metal-binding</keyword>
<gene>
    <name evidence="12 15" type="primary">dnaG</name>
    <name evidence="15" type="ORF">SOCE26_055290</name>
</gene>
<feature type="compositionally biased region" description="Polar residues" evidence="13">
    <location>
        <begin position="480"/>
        <end position="489"/>
    </location>
</feature>
<dbReference type="Pfam" id="PF08275">
    <property type="entry name" value="DNAG_N"/>
    <property type="match status" value="1"/>
</dbReference>
<dbReference type="GO" id="GO:0003899">
    <property type="term" value="F:DNA-directed RNA polymerase activity"/>
    <property type="evidence" value="ECO:0007669"/>
    <property type="project" value="UniProtKB-UniRule"/>
</dbReference>
<dbReference type="InterPro" id="IPR006171">
    <property type="entry name" value="TOPRIM_dom"/>
</dbReference>
<keyword evidence="4 12" id="KW-0548">Nucleotidyltransferase</keyword>
<evidence type="ECO:0000259" key="14">
    <source>
        <dbReference type="PROSITE" id="PS50880"/>
    </source>
</evidence>
<evidence type="ECO:0000256" key="9">
    <source>
        <dbReference type="ARBA" id="ARBA00022842"/>
    </source>
</evidence>
<organism evidence="15 16">
    <name type="scientific">Sorangium cellulosum</name>
    <name type="common">Polyangium cellulosum</name>
    <dbReference type="NCBI Taxonomy" id="56"/>
    <lineage>
        <taxon>Bacteria</taxon>
        <taxon>Pseudomonadati</taxon>
        <taxon>Myxococcota</taxon>
        <taxon>Polyangia</taxon>
        <taxon>Polyangiales</taxon>
        <taxon>Polyangiaceae</taxon>
        <taxon>Sorangium</taxon>
    </lineage>
</organism>
<evidence type="ECO:0000256" key="4">
    <source>
        <dbReference type="ARBA" id="ARBA00022695"/>
    </source>
</evidence>
<dbReference type="InterPro" id="IPR037068">
    <property type="entry name" value="DNA_primase_core_N_sf"/>
</dbReference>
<keyword evidence="2 12" id="KW-0639">Primosome</keyword>
<keyword evidence="11 12" id="KW-0804">Transcription</keyword>
<proteinExistence type="inferred from homology"/>
<dbReference type="GO" id="GO:0008270">
    <property type="term" value="F:zinc ion binding"/>
    <property type="evidence" value="ECO:0007669"/>
    <property type="project" value="UniProtKB-UniRule"/>
</dbReference>
<evidence type="ECO:0000313" key="16">
    <source>
        <dbReference type="Proteomes" id="UP000238348"/>
    </source>
</evidence>
<comment type="function">
    <text evidence="12">RNA polymerase that catalyzes the synthesis of short RNA molecules used as primers for DNA polymerase during DNA replication.</text>
</comment>
<comment type="subunit">
    <text evidence="12">Monomer. Interacts with DnaB.</text>
</comment>
<evidence type="ECO:0000256" key="12">
    <source>
        <dbReference type="HAMAP-Rule" id="MF_00974"/>
    </source>
</evidence>
<evidence type="ECO:0000256" key="2">
    <source>
        <dbReference type="ARBA" id="ARBA00022515"/>
    </source>
</evidence>
<dbReference type="PANTHER" id="PTHR30313:SF2">
    <property type="entry name" value="DNA PRIMASE"/>
    <property type="match status" value="1"/>
</dbReference>
<dbReference type="Proteomes" id="UP000238348">
    <property type="component" value="Chromosome"/>
</dbReference>
<comment type="cofactor">
    <cofactor evidence="12">
        <name>Zn(2+)</name>
        <dbReference type="ChEBI" id="CHEBI:29105"/>
    </cofactor>
    <text evidence="12">Binds 1 zinc ion per monomer.</text>
</comment>
<comment type="similarity">
    <text evidence="12">Belongs to the DnaG primase family.</text>
</comment>
<accession>A0A2L0EXV3</accession>
<dbReference type="AlphaFoldDB" id="A0A2L0EXV3"/>
<dbReference type="PROSITE" id="PS50880">
    <property type="entry name" value="TOPRIM"/>
    <property type="match status" value="1"/>
</dbReference>
<comment type="domain">
    <text evidence="12">Contains an N-terminal zinc-binding domain, a central core domain that contains the primase activity, and a C-terminal DnaB-binding domain.</text>
</comment>
<dbReference type="Gene3D" id="3.40.1360.10">
    <property type="match status" value="1"/>
</dbReference>
<dbReference type="GO" id="GO:0000428">
    <property type="term" value="C:DNA-directed RNA polymerase complex"/>
    <property type="evidence" value="ECO:0007669"/>
    <property type="project" value="UniProtKB-KW"/>
</dbReference>
<evidence type="ECO:0000256" key="13">
    <source>
        <dbReference type="SAM" id="MobiDB-lite"/>
    </source>
</evidence>
<dbReference type="Gene3D" id="3.90.580.10">
    <property type="entry name" value="Zinc finger, CHC2-type domain"/>
    <property type="match status" value="1"/>
</dbReference>
<dbReference type="InterPro" id="IPR050219">
    <property type="entry name" value="DnaG_primase"/>
</dbReference>
<dbReference type="GO" id="GO:0006269">
    <property type="term" value="P:DNA replication, synthesis of primer"/>
    <property type="evidence" value="ECO:0007669"/>
    <property type="project" value="UniProtKB-UniRule"/>
</dbReference>
<keyword evidence="5 12" id="KW-0235">DNA replication</keyword>
<dbReference type="EMBL" id="CP012673">
    <property type="protein sequence ID" value="AUX44069.1"/>
    <property type="molecule type" value="Genomic_DNA"/>
</dbReference>
<keyword evidence="3 12" id="KW-0808">Transferase</keyword>
<dbReference type="FunFam" id="3.90.580.10:FF:000001">
    <property type="entry name" value="DNA primase"/>
    <property type="match status" value="1"/>
</dbReference>
<keyword evidence="10 12" id="KW-0238">DNA-binding</keyword>
<evidence type="ECO:0000256" key="6">
    <source>
        <dbReference type="ARBA" id="ARBA00022723"/>
    </source>
</evidence>
<dbReference type="GO" id="GO:1990077">
    <property type="term" value="C:primosome complex"/>
    <property type="evidence" value="ECO:0007669"/>
    <property type="project" value="UniProtKB-KW"/>
</dbReference>
<dbReference type="Pfam" id="PF13155">
    <property type="entry name" value="Toprim_2"/>
    <property type="match status" value="1"/>
</dbReference>
<dbReference type="PANTHER" id="PTHR30313">
    <property type="entry name" value="DNA PRIMASE"/>
    <property type="match status" value="1"/>
</dbReference>
<dbReference type="InterPro" id="IPR013264">
    <property type="entry name" value="DNAG_N"/>
</dbReference>
<dbReference type="SMART" id="SM00493">
    <property type="entry name" value="TOPRIM"/>
    <property type="match status" value="1"/>
</dbReference>
<reference evidence="15 16" key="1">
    <citation type="submission" date="2015-09" db="EMBL/GenBank/DDBJ databases">
        <title>Sorangium comparison.</title>
        <authorList>
            <person name="Zaburannyi N."/>
            <person name="Bunk B."/>
            <person name="Overmann J."/>
            <person name="Mueller R."/>
        </authorList>
    </citation>
    <scope>NUCLEOTIDE SEQUENCE [LARGE SCALE GENOMIC DNA]</scope>
    <source>
        <strain evidence="15 16">So ce26</strain>
    </source>
</reference>
<dbReference type="RefSeq" id="WP_104982648.1">
    <property type="nucleotide sequence ID" value="NZ_CP012673.1"/>
</dbReference>
<dbReference type="CDD" id="cd03364">
    <property type="entry name" value="TOPRIM_DnaG_primases"/>
    <property type="match status" value="1"/>
</dbReference>
<evidence type="ECO:0000256" key="8">
    <source>
        <dbReference type="ARBA" id="ARBA00022833"/>
    </source>
</evidence>
<dbReference type="InterPro" id="IPR006295">
    <property type="entry name" value="DNA_primase_DnaG"/>
</dbReference>
<evidence type="ECO:0000256" key="11">
    <source>
        <dbReference type="ARBA" id="ARBA00023163"/>
    </source>
</evidence>
<evidence type="ECO:0000256" key="1">
    <source>
        <dbReference type="ARBA" id="ARBA00022478"/>
    </source>
</evidence>
<dbReference type="GO" id="GO:0003677">
    <property type="term" value="F:DNA binding"/>
    <property type="evidence" value="ECO:0007669"/>
    <property type="project" value="UniProtKB-KW"/>
</dbReference>
<dbReference type="OrthoDB" id="9803773at2"/>
<keyword evidence="1 12" id="KW-0240">DNA-directed RNA polymerase</keyword>
<feature type="zinc finger region" description="CHC2-type" evidence="12">
    <location>
        <begin position="37"/>
        <end position="61"/>
    </location>
</feature>
<evidence type="ECO:0000256" key="5">
    <source>
        <dbReference type="ARBA" id="ARBA00022705"/>
    </source>
</evidence>
<sequence>MISPETIALVKERTDLVALVGESVRLTRRGASFTGLCPFHKEKTPSFHVNPNRGFYHCFGCKETGSAIDFVMKLEGRTFAEAVRALAERAGIEVAESMTEAERREAQAARRSKDDLYAVNHLAATFFEHCLRGGPGAGPHPLARYAHEELRRRGLPLADDAGATDPISDALQAFRIGYAPFGWDALGTYLRQQGVSPVLAERVGLLVPRSSGSGHYDRFRHRLMFAVTDVMGRVIAFSGRALPDPSPAELSSLGLTGPAPQADSAPAKYINSPESPIYTKGEHLFGLYQARQAIRQRGEAILVEGNFDVVALHARGIGHAIAPLGTAFTPGQAKLIKRFAPVVVLLFDGDSAGKKATRAARAPCREAGLSARVAVLPAGSDPDDLARTHGPEAVARIVKGARGLLEHLIDEALDGDSFGGSSLPEQLARVRAVAALLADEDDPSLRMMAKLYADRLSSKLVIGGRSPDDLRQLEHIVEQSLSRPRQNQPAHAREVTPTGQSTESWEHARSRAQNQEVSHEILGSILDFPELLVDDDVQAALECLEGDVALAIVAARQNFTFEMGLAASEFLAQVPAPIHSFAAGRLVSPVFEAASAAKAMLLENSEKLSRQALARQKAAVMSQLQKSTVDADAENALLRELFQRRAGRLGLS</sequence>
<evidence type="ECO:0000256" key="3">
    <source>
        <dbReference type="ARBA" id="ARBA00022679"/>
    </source>
</evidence>
<dbReference type="EC" id="2.7.7.101" evidence="12"/>
<dbReference type="InterPro" id="IPR034151">
    <property type="entry name" value="TOPRIM_DnaG_bac"/>
</dbReference>
<dbReference type="InterPro" id="IPR030846">
    <property type="entry name" value="DnaG_bac"/>
</dbReference>
<dbReference type="SUPFAM" id="SSF56731">
    <property type="entry name" value="DNA primase core"/>
    <property type="match status" value="1"/>
</dbReference>
<dbReference type="Gene3D" id="3.90.980.10">
    <property type="entry name" value="DNA primase, catalytic core, N-terminal domain"/>
    <property type="match status" value="1"/>
</dbReference>
<evidence type="ECO:0000313" key="15">
    <source>
        <dbReference type="EMBL" id="AUX44069.1"/>
    </source>
</evidence>